<gene>
    <name evidence="2" type="ORF">F0M18_13600</name>
</gene>
<feature type="chain" id="PRO_5023002953" evidence="1">
    <location>
        <begin position="29"/>
        <end position="274"/>
    </location>
</feature>
<dbReference type="EMBL" id="VTUX01000006">
    <property type="protein sequence ID" value="KAA1190095.1"/>
    <property type="molecule type" value="Genomic_DNA"/>
</dbReference>
<keyword evidence="3" id="KW-1185">Reference proteome</keyword>
<dbReference type="Proteomes" id="UP000323708">
    <property type="component" value="Unassembled WGS sequence"/>
</dbReference>
<evidence type="ECO:0000256" key="1">
    <source>
        <dbReference type="SAM" id="SignalP"/>
    </source>
</evidence>
<accession>A0A5B0WUX1</accession>
<evidence type="ECO:0000313" key="2">
    <source>
        <dbReference type="EMBL" id="KAA1190095.1"/>
    </source>
</evidence>
<keyword evidence="1" id="KW-0732">Signal</keyword>
<sequence>MKTSIITTTARSLAIAVGITAATSGASAADTGPRINLFPAPVVDQFNDMRIATGQLESAVYEDVKDLEKLEKLYSATQCNDSFSEGCAALERNMRESYNRFLQTWTKELNALKPKIQDTVEAVEGRLRTEVGRKMTGADFQRAIAGRAKRSEFKPAVTVDGKPKGRLSQTFSRHYEMVKRSSSQSSNAPVLAAEVYNDMRGAQYYMELIETEISAQMTENVINLEWGSFNEQMAATVSSVKGFLYGEADQAQEISTVGLEVADARDNYQDLFID</sequence>
<feature type="signal peptide" evidence="1">
    <location>
        <begin position="1"/>
        <end position="28"/>
    </location>
</feature>
<proteinExistence type="predicted"/>
<comment type="caution">
    <text evidence="2">The sequence shown here is derived from an EMBL/GenBank/DDBJ whole genome shotgun (WGS) entry which is preliminary data.</text>
</comment>
<organism evidence="2 3">
    <name type="scientific">Pseudohalioglobus sediminis</name>
    <dbReference type="NCBI Taxonomy" id="2606449"/>
    <lineage>
        <taxon>Bacteria</taxon>
        <taxon>Pseudomonadati</taxon>
        <taxon>Pseudomonadota</taxon>
        <taxon>Gammaproteobacteria</taxon>
        <taxon>Cellvibrionales</taxon>
        <taxon>Halieaceae</taxon>
        <taxon>Pseudohalioglobus</taxon>
    </lineage>
</organism>
<evidence type="ECO:0000313" key="3">
    <source>
        <dbReference type="Proteomes" id="UP000323708"/>
    </source>
</evidence>
<dbReference type="RefSeq" id="WP_149611994.1">
    <property type="nucleotide sequence ID" value="NZ_VTUX01000006.1"/>
</dbReference>
<name>A0A5B0WUX1_9GAMM</name>
<reference evidence="2 3" key="1">
    <citation type="submission" date="2019-09" db="EMBL/GenBank/DDBJ databases">
        <authorList>
            <person name="Chen X.-Y."/>
        </authorList>
    </citation>
    <scope>NUCLEOTIDE SEQUENCE [LARGE SCALE GENOMIC DNA]</scope>
    <source>
        <strain evidence="2 3">NY5</strain>
    </source>
</reference>
<dbReference type="AlphaFoldDB" id="A0A5B0WUX1"/>
<protein>
    <submittedName>
        <fullName evidence="2">Uncharacterized protein</fullName>
    </submittedName>
</protein>